<name>A0ABX5LQK9_9BACT</name>
<gene>
    <name evidence="1" type="ORF">B0H50_101262</name>
</gene>
<proteinExistence type="predicted"/>
<reference evidence="1 2" key="1">
    <citation type="submission" date="2018-05" db="EMBL/GenBank/DDBJ databases">
        <title>Animal gut microbial communities from fecal samples from Wisconsin, USA.</title>
        <authorList>
            <person name="Neumann A."/>
        </authorList>
    </citation>
    <scope>NUCLEOTIDE SEQUENCE [LARGE SCALE GENOMIC DNA]</scope>
    <source>
        <strain evidence="1 2">UWS4</strain>
    </source>
</reference>
<comment type="caution">
    <text evidence="1">The sequence shown here is derived from an EMBL/GenBank/DDBJ whole genome shotgun (WGS) entry which is preliminary data.</text>
</comment>
<organism evidence="1 2">
    <name type="scientific">Hallerella porci</name>
    <dbReference type="NCBI Taxonomy" id="1945871"/>
    <lineage>
        <taxon>Bacteria</taxon>
        <taxon>Pseudomonadati</taxon>
        <taxon>Fibrobacterota</taxon>
        <taxon>Fibrobacteria</taxon>
        <taxon>Fibrobacterales</taxon>
        <taxon>Fibrobacteraceae</taxon>
        <taxon>Hallerella</taxon>
    </lineage>
</organism>
<accession>A0ABX5LQK9</accession>
<dbReference type="RefSeq" id="WP_106198156.1">
    <property type="nucleotide sequence ID" value="NZ_JAXEIU010000055.1"/>
</dbReference>
<evidence type="ECO:0000313" key="1">
    <source>
        <dbReference type="EMBL" id="PWL04247.1"/>
    </source>
</evidence>
<keyword evidence="2" id="KW-1185">Reference proteome</keyword>
<dbReference type="EMBL" id="QGHD01000001">
    <property type="protein sequence ID" value="PWL04247.1"/>
    <property type="molecule type" value="Genomic_DNA"/>
</dbReference>
<protein>
    <submittedName>
        <fullName evidence="1">Uncharacterized protein</fullName>
    </submittedName>
</protein>
<evidence type="ECO:0000313" key="2">
    <source>
        <dbReference type="Proteomes" id="UP000245523"/>
    </source>
</evidence>
<sequence>MRDLLDKLLKMGYSVLFSMEGGFPVIRIIQGTDASHAVKSCSLGSGDFRSSVEETLQSMILDLERHAG</sequence>
<dbReference type="Proteomes" id="UP000245523">
    <property type="component" value="Unassembled WGS sequence"/>
</dbReference>